<dbReference type="Pfam" id="PF00664">
    <property type="entry name" value="ABC_membrane"/>
    <property type="match status" value="2"/>
</dbReference>
<name>A0A016WF82_9BILA</name>
<comment type="similarity">
    <text evidence="2">Belongs to the ABC transporter superfamily. ABCC family. Conjugate transporter (TC 3.A.1.208) subfamily.</text>
</comment>
<feature type="transmembrane region" description="Helical" evidence="11">
    <location>
        <begin position="935"/>
        <end position="955"/>
    </location>
</feature>
<feature type="transmembrane region" description="Helical" evidence="11">
    <location>
        <begin position="470"/>
        <end position="494"/>
    </location>
</feature>
<feature type="transmembrane region" description="Helical" evidence="11">
    <location>
        <begin position="1021"/>
        <end position="1041"/>
    </location>
</feature>
<comment type="caution">
    <text evidence="14">The sequence shown here is derived from an EMBL/GenBank/DDBJ whole genome shotgun (WGS) entry which is preliminary data.</text>
</comment>
<dbReference type="Pfam" id="PF00005">
    <property type="entry name" value="ABC_tran"/>
    <property type="match status" value="2"/>
</dbReference>
<feature type="transmembrane region" description="Helical" evidence="11">
    <location>
        <begin position="20"/>
        <end position="41"/>
    </location>
</feature>
<feature type="transmembrane region" description="Helical" evidence="11">
    <location>
        <begin position="53"/>
        <end position="72"/>
    </location>
</feature>
<evidence type="ECO:0000256" key="8">
    <source>
        <dbReference type="ARBA" id="ARBA00022840"/>
    </source>
</evidence>
<keyword evidence="8" id="KW-0067">ATP-binding</keyword>
<feature type="transmembrane region" description="Helical" evidence="11">
    <location>
        <begin position="1106"/>
        <end position="1127"/>
    </location>
</feature>
<evidence type="ECO:0000256" key="4">
    <source>
        <dbReference type="ARBA" id="ARBA00022475"/>
    </source>
</evidence>
<feature type="transmembrane region" description="Helical" evidence="11">
    <location>
        <begin position="514"/>
        <end position="533"/>
    </location>
</feature>
<dbReference type="InterPro" id="IPR003593">
    <property type="entry name" value="AAA+_ATPase"/>
</dbReference>
<feature type="transmembrane region" description="Helical" evidence="11">
    <location>
        <begin position="365"/>
        <end position="382"/>
    </location>
</feature>
<protein>
    <recommendedName>
        <fullName evidence="16">ABC transporter, ATP-binding protein</fullName>
    </recommendedName>
</protein>
<dbReference type="InterPro" id="IPR050173">
    <property type="entry name" value="ABC_transporter_C-like"/>
</dbReference>
<gene>
    <name evidence="14" type="primary">Acey_s0728.g1883</name>
    <name evidence="14" type="ORF">Y032_0728g1883</name>
</gene>
<dbReference type="EMBL" id="JARK01000328">
    <property type="protein sequence ID" value="EYC38266.1"/>
    <property type="molecule type" value="Genomic_DNA"/>
</dbReference>
<dbReference type="PROSITE" id="PS00211">
    <property type="entry name" value="ABC_TRANSPORTER_1"/>
    <property type="match status" value="2"/>
</dbReference>
<reference evidence="15" key="1">
    <citation type="journal article" date="2015" name="Nat. Genet.">
        <title>The genome and transcriptome of the zoonotic hookworm Ancylostoma ceylanicum identify infection-specific gene families.</title>
        <authorList>
            <person name="Schwarz E.M."/>
            <person name="Hu Y."/>
            <person name="Antoshechkin I."/>
            <person name="Miller M.M."/>
            <person name="Sternberg P.W."/>
            <person name="Aroian R.V."/>
        </authorList>
    </citation>
    <scope>NUCLEOTIDE SEQUENCE</scope>
    <source>
        <strain evidence="15">HY135</strain>
    </source>
</reference>
<feature type="transmembrane region" description="Helical" evidence="11">
    <location>
        <begin position="882"/>
        <end position="901"/>
    </location>
</feature>
<dbReference type="FunFam" id="3.40.50.300:FF:001792">
    <property type="entry name" value="Putative abc transporter"/>
    <property type="match status" value="1"/>
</dbReference>
<evidence type="ECO:0000256" key="6">
    <source>
        <dbReference type="ARBA" id="ARBA00022737"/>
    </source>
</evidence>
<dbReference type="CDD" id="cd03244">
    <property type="entry name" value="ABCC_MRP_domain2"/>
    <property type="match status" value="1"/>
</dbReference>
<evidence type="ECO:0000256" key="5">
    <source>
        <dbReference type="ARBA" id="ARBA00022692"/>
    </source>
</evidence>
<dbReference type="STRING" id="53326.A0A016WF82"/>
<keyword evidence="15" id="KW-1185">Reference proteome</keyword>
<dbReference type="SUPFAM" id="SSF52540">
    <property type="entry name" value="P-loop containing nucleoside triphosphate hydrolases"/>
    <property type="match status" value="2"/>
</dbReference>
<dbReference type="PANTHER" id="PTHR24223">
    <property type="entry name" value="ATP-BINDING CASSETTE SUB-FAMILY C"/>
    <property type="match status" value="1"/>
</dbReference>
<dbReference type="GO" id="GO:0005886">
    <property type="term" value="C:plasma membrane"/>
    <property type="evidence" value="ECO:0007669"/>
    <property type="project" value="UniProtKB-SubCell"/>
</dbReference>
<dbReference type="NCBIfam" id="TIGR00957">
    <property type="entry name" value="MRP_assoc_pro"/>
    <property type="match status" value="1"/>
</dbReference>
<dbReference type="GO" id="GO:0140359">
    <property type="term" value="F:ABC-type transporter activity"/>
    <property type="evidence" value="ECO:0007669"/>
    <property type="project" value="InterPro"/>
</dbReference>
<keyword evidence="6" id="KW-0677">Repeat</keyword>
<dbReference type="CDD" id="cd18603">
    <property type="entry name" value="ABC_6TM_MRP1_2_3_6_D2_like"/>
    <property type="match status" value="1"/>
</dbReference>
<sequence length="1446" mass="162569">MAQATLTSRKYAALPWSLHLILKVVATSFITIVSLFFLLYTIFSSSSFPPSDILYPVLWSITFGCATFAHVIRKKSGMVTSGILHLSAVAFLVCGGPQFYQNVREGNDDRSYLSSPLCVAYLIWYSTLVVYVFLMCFADPRVPSEKTRKSAELDSSFFNRLTLWWFNPIPWRGAQKDLEPEDLFDLNEGSTSKYLSDLWEQHWEPRMKEYHHQKELHSNSLGKDNKEKGPTLPSVVGCLFSMFRWEFLTATALKVTSDVLQFANPFLLHQLIGFVSQEVSPLWIGLSYSILMFAASEVRSFVLNAYFYIMMRMGIKFQTVLTAAVYKKTLKLSNSARRDKTVGEIVNLMAIDVERFQMITPQIQQFWSCPFQIALALTYLFITLGYSAAPGVIIMVIFLPTNIVGSIIVKKWQIEQMKLKDERTKMVNEVLNGIKVIKLYAWEVPMEQLIDEIRQKELILLRKSYLVRNVIDSFNTASPFLVALFSFATFVLTSPSHELTPQVAFVSLTLFNQLRSPMTMIALLIGQMVQAVVSNKRLKQYFTADELDPDVVERDLKHDVSKDAIEFENFSATWDCSQSRSSTLKDINFNAARGALIAVVGKVGCGKSSLLSALLGEMGKLRGRIGMRGKVAYVPQLSWIQNMTVRDNILFGKPFDKRRYNQVLNACALKPDLKILTNGDMTEIGEKGINLSGGQKARISLARAVYQDFDVYLLDDPLSAVDAHVGRHIFENVLGPNGLLRDKTRILVTHRLSYVKPADEIVVLEDGQIIEIGRYNDLIKQRGVFAKFVEEYKSKSEEDEEQEGVEIEQDSDLGKVDVVVDRSNLSELSRNSVRNSTKSLLSSHLVKEDGGKLIEKESVEKGNVKLSVYHLYVKAASYWKSFLFFFFLSGFQVLQILRSFWLSAWSDEYEDDSTNKTSVGLRLGVYGGLGATESISFLLSLVSLAFAGLSASYNLHAPLLHNLLRSPMSFFDTTPLGRILNRCAKDIEVVDMLLPINFRYLGMCVLQVICTLIVIVISTPIFVVVILPLAIIYYFFLRFYVPTSRQLKRLESIHRSPIYSHFSETIQGAASVRAFNKVDEFRNNSGNIVDAFIRCKYSNVASNRWLAIRLEFIGNLVIFFAALFAVISKELGWVTSPGIIGVSITYALNVTEVLNFAVRQISEIEANIVAVERIHEYTVSPTEAPWEIPQAKPPVDWPSHGCVKFSDYSTRYREGLDLVLRGISADVHEGEKIGIVGRTGAGKSSFALALFRMIEPAAGKILIDDVDIAELGLHDLRGNLTIIPQDPVLFSGTLRFNLDPFEAYTDSEIWSALELANLKAHVSGFSNGLDHTISEGGENISVGQRQLVCLARAVLRNTRVLVLDEATAAIDVTTDAVIQATIREQFVKSTVFTIAHRLNTIMDYDRIMVLENGRIIEFDSPSKLLENPDSAFARMVEDSESESRKA</sequence>
<evidence type="ECO:0000256" key="10">
    <source>
        <dbReference type="ARBA" id="ARBA00023136"/>
    </source>
</evidence>
<dbReference type="FunFam" id="1.20.1560.10:FF:000100">
    <property type="entry name" value="ABC transporter ATP-binding protein"/>
    <property type="match status" value="1"/>
</dbReference>
<dbReference type="GO" id="GO:0005524">
    <property type="term" value="F:ATP binding"/>
    <property type="evidence" value="ECO:0007669"/>
    <property type="project" value="UniProtKB-KW"/>
</dbReference>
<feature type="domain" description="ABC transporter" evidence="12">
    <location>
        <begin position="1203"/>
        <end position="1437"/>
    </location>
</feature>
<dbReference type="InterPro" id="IPR005292">
    <property type="entry name" value="MRP"/>
</dbReference>
<dbReference type="Proteomes" id="UP000024635">
    <property type="component" value="Unassembled WGS sequence"/>
</dbReference>
<keyword evidence="3" id="KW-0813">Transport</keyword>
<dbReference type="InterPro" id="IPR017871">
    <property type="entry name" value="ABC_transporter-like_CS"/>
</dbReference>
<dbReference type="PROSITE" id="PS50929">
    <property type="entry name" value="ABC_TM1F"/>
    <property type="match status" value="2"/>
</dbReference>
<dbReference type="PROSITE" id="PS50893">
    <property type="entry name" value="ABC_TRANSPORTER_2"/>
    <property type="match status" value="2"/>
</dbReference>
<keyword evidence="10 11" id="KW-0472">Membrane</keyword>
<evidence type="ECO:0000256" key="3">
    <source>
        <dbReference type="ARBA" id="ARBA00022448"/>
    </source>
</evidence>
<evidence type="ECO:0000256" key="9">
    <source>
        <dbReference type="ARBA" id="ARBA00022989"/>
    </source>
</evidence>
<feature type="domain" description="ABC transmembrane type-1" evidence="13">
    <location>
        <begin position="248"/>
        <end position="530"/>
    </location>
</feature>
<dbReference type="GO" id="GO:0016887">
    <property type="term" value="F:ATP hydrolysis activity"/>
    <property type="evidence" value="ECO:0007669"/>
    <property type="project" value="InterPro"/>
</dbReference>
<dbReference type="SMART" id="SM00382">
    <property type="entry name" value="AAA"/>
    <property type="match status" value="2"/>
</dbReference>
<evidence type="ECO:0000313" key="14">
    <source>
        <dbReference type="EMBL" id="EYC38266.1"/>
    </source>
</evidence>
<feature type="transmembrane region" description="Helical" evidence="11">
    <location>
        <begin position="79"/>
        <end position="99"/>
    </location>
</feature>
<evidence type="ECO:0000256" key="11">
    <source>
        <dbReference type="SAM" id="Phobius"/>
    </source>
</evidence>
<feature type="domain" description="ABC transporter" evidence="12">
    <location>
        <begin position="565"/>
        <end position="791"/>
    </location>
</feature>
<evidence type="ECO:0008006" key="16">
    <source>
        <dbReference type="Google" id="ProtNLM"/>
    </source>
</evidence>
<evidence type="ECO:0000256" key="7">
    <source>
        <dbReference type="ARBA" id="ARBA00022741"/>
    </source>
</evidence>
<keyword evidence="9 11" id="KW-1133">Transmembrane helix</keyword>
<proteinExistence type="inferred from homology"/>
<evidence type="ECO:0000256" key="2">
    <source>
        <dbReference type="ARBA" id="ARBA00009726"/>
    </source>
</evidence>
<feature type="domain" description="ABC transmembrane type-1" evidence="13">
    <location>
        <begin position="882"/>
        <end position="1166"/>
    </location>
</feature>
<evidence type="ECO:0000259" key="13">
    <source>
        <dbReference type="PROSITE" id="PS50929"/>
    </source>
</evidence>
<dbReference type="InterPro" id="IPR027417">
    <property type="entry name" value="P-loop_NTPase"/>
</dbReference>
<dbReference type="SUPFAM" id="SSF90123">
    <property type="entry name" value="ABC transporter transmembrane region"/>
    <property type="match status" value="2"/>
</dbReference>
<dbReference type="FunFam" id="3.40.50.300:FF:000074">
    <property type="entry name" value="Multidrug resistance-associated protein 5 isoform 1"/>
    <property type="match status" value="1"/>
</dbReference>
<feature type="transmembrane region" description="Helical" evidence="11">
    <location>
        <begin position="998"/>
        <end position="1015"/>
    </location>
</feature>
<dbReference type="Gene3D" id="1.20.1560.10">
    <property type="entry name" value="ABC transporter type 1, transmembrane domain"/>
    <property type="match status" value="2"/>
</dbReference>
<keyword evidence="4" id="KW-1003">Cell membrane</keyword>
<evidence type="ECO:0000259" key="12">
    <source>
        <dbReference type="PROSITE" id="PS50893"/>
    </source>
</evidence>
<accession>A0A016WF82</accession>
<dbReference type="OrthoDB" id="6500128at2759"/>
<dbReference type="InterPro" id="IPR011527">
    <property type="entry name" value="ABC1_TM_dom"/>
</dbReference>
<dbReference type="CDD" id="cd03250">
    <property type="entry name" value="ABCC_MRP_domain1"/>
    <property type="match status" value="1"/>
</dbReference>
<feature type="transmembrane region" description="Helical" evidence="11">
    <location>
        <begin position="388"/>
        <end position="409"/>
    </location>
</feature>
<dbReference type="PANTHER" id="PTHR24223:SF434">
    <property type="entry name" value="MULTIDRUG RESISTANCE PROTEIN MRP-7"/>
    <property type="match status" value="1"/>
</dbReference>
<evidence type="ECO:0000256" key="1">
    <source>
        <dbReference type="ARBA" id="ARBA00004651"/>
    </source>
</evidence>
<organism evidence="14 15">
    <name type="scientific">Ancylostoma ceylanicum</name>
    <dbReference type="NCBI Taxonomy" id="53326"/>
    <lineage>
        <taxon>Eukaryota</taxon>
        <taxon>Metazoa</taxon>
        <taxon>Ecdysozoa</taxon>
        <taxon>Nematoda</taxon>
        <taxon>Chromadorea</taxon>
        <taxon>Rhabditida</taxon>
        <taxon>Rhabditina</taxon>
        <taxon>Rhabditomorpha</taxon>
        <taxon>Strongyloidea</taxon>
        <taxon>Ancylostomatidae</taxon>
        <taxon>Ancylostomatinae</taxon>
        <taxon>Ancylostoma</taxon>
    </lineage>
</organism>
<evidence type="ECO:0000313" key="15">
    <source>
        <dbReference type="Proteomes" id="UP000024635"/>
    </source>
</evidence>
<keyword evidence="5 11" id="KW-0812">Transmembrane</keyword>
<feature type="transmembrane region" description="Helical" evidence="11">
    <location>
        <begin position="119"/>
        <end position="138"/>
    </location>
</feature>
<dbReference type="InterPro" id="IPR036640">
    <property type="entry name" value="ABC1_TM_sf"/>
</dbReference>
<dbReference type="Gene3D" id="3.40.50.300">
    <property type="entry name" value="P-loop containing nucleotide triphosphate hydrolases"/>
    <property type="match status" value="2"/>
</dbReference>
<dbReference type="FunFam" id="1.20.1560.10:FF:000081">
    <property type="entry name" value="Protein CBG24505"/>
    <property type="match status" value="1"/>
</dbReference>
<comment type="subcellular location">
    <subcellularLocation>
        <location evidence="1">Cell membrane</location>
        <topology evidence="1">Multi-pass membrane protein</topology>
    </subcellularLocation>
</comment>
<keyword evidence="7" id="KW-0547">Nucleotide-binding</keyword>
<dbReference type="InterPro" id="IPR003439">
    <property type="entry name" value="ABC_transporter-like_ATP-bd"/>
</dbReference>
<dbReference type="CDD" id="cd18595">
    <property type="entry name" value="ABC_6TM_MRP1_2_3_6_D1_like"/>
    <property type="match status" value="1"/>
</dbReference>